<accession>A0A1I1M661</accession>
<dbReference type="SUPFAM" id="SSF55729">
    <property type="entry name" value="Acyl-CoA N-acyltransferases (Nat)"/>
    <property type="match status" value="1"/>
</dbReference>
<evidence type="ECO:0000256" key="1">
    <source>
        <dbReference type="ARBA" id="ARBA00022679"/>
    </source>
</evidence>
<protein>
    <submittedName>
        <fullName evidence="4">Acetyltransferase (GNAT) family protein</fullName>
    </submittedName>
</protein>
<dbReference type="PROSITE" id="PS51186">
    <property type="entry name" value="GNAT"/>
    <property type="match status" value="1"/>
</dbReference>
<dbReference type="STRING" id="1123010.SAMN02745724_02519"/>
<feature type="domain" description="N-acetyltransferase" evidence="3">
    <location>
        <begin position="1"/>
        <end position="148"/>
    </location>
</feature>
<dbReference type="Pfam" id="PF00583">
    <property type="entry name" value="Acetyltransf_1"/>
    <property type="match status" value="1"/>
</dbReference>
<dbReference type="InterPro" id="IPR051016">
    <property type="entry name" value="Diverse_Substrate_AcTransf"/>
</dbReference>
<dbReference type="InterPro" id="IPR000182">
    <property type="entry name" value="GNAT_dom"/>
</dbReference>
<evidence type="ECO:0000313" key="5">
    <source>
        <dbReference type="Proteomes" id="UP000198862"/>
    </source>
</evidence>
<organism evidence="4 5">
    <name type="scientific">Pseudoalteromonas denitrificans DSM 6059</name>
    <dbReference type="NCBI Taxonomy" id="1123010"/>
    <lineage>
        <taxon>Bacteria</taxon>
        <taxon>Pseudomonadati</taxon>
        <taxon>Pseudomonadota</taxon>
        <taxon>Gammaproteobacteria</taxon>
        <taxon>Alteromonadales</taxon>
        <taxon>Pseudoalteromonadaceae</taxon>
        <taxon>Pseudoalteromonas</taxon>
    </lineage>
</organism>
<name>A0A1I1M661_9GAMM</name>
<sequence>MQIIQCNEQYLAQLVILFEEYRLFCNFKANPKATEKFLRSLIIGEDSVIFIAVDSDSDELMGFVNLYPSYSSLALKRLWILNDLGVSQNFRGKNVSKALISRVLSFAKETHAVRIELKTEKTNERALQLYKTMGFEIDIDNVYYRVPS</sequence>
<dbReference type="RefSeq" id="WP_091984296.1">
    <property type="nucleotide sequence ID" value="NZ_FOLO01000018.1"/>
</dbReference>
<dbReference type="OrthoDB" id="9792929at2"/>
<evidence type="ECO:0000313" key="4">
    <source>
        <dbReference type="EMBL" id="SFC78073.1"/>
    </source>
</evidence>
<keyword evidence="5" id="KW-1185">Reference proteome</keyword>
<dbReference type="EMBL" id="FOLO01000018">
    <property type="protein sequence ID" value="SFC78073.1"/>
    <property type="molecule type" value="Genomic_DNA"/>
</dbReference>
<evidence type="ECO:0000259" key="3">
    <source>
        <dbReference type="PROSITE" id="PS51186"/>
    </source>
</evidence>
<dbReference type="PANTHER" id="PTHR10545:SF29">
    <property type="entry name" value="GH14572P-RELATED"/>
    <property type="match status" value="1"/>
</dbReference>
<dbReference type="InterPro" id="IPR016181">
    <property type="entry name" value="Acyl_CoA_acyltransferase"/>
</dbReference>
<dbReference type="CDD" id="cd04301">
    <property type="entry name" value="NAT_SF"/>
    <property type="match status" value="1"/>
</dbReference>
<dbReference type="Proteomes" id="UP000198862">
    <property type="component" value="Unassembled WGS sequence"/>
</dbReference>
<gene>
    <name evidence="4" type="ORF">SAMN02745724_02519</name>
</gene>
<proteinExistence type="predicted"/>
<dbReference type="Gene3D" id="3.40.630.30">
    <property type="match status" value="1"/>
</dbReference>
<dbReference type="AlphaFoldDB" id="A0A1I1M661"/>
<dbReference type="PANTHER" id="PTHR10545">
    <property type="entry name" value="DIAMINE N-ACETYLTRANSFERASE"/>
    <property type="match status" value="1"/>
</dbReference>
<evidence type="ECO:0000256" key="2">
    <source>
        <dbReference type="ARBA" id="ARBA00023315"/>
    </source>
</evidence>
<reference evidence="4 5" key="1">
    <citation type="submission" date="2016-10" db="EMBL/GenBank/DDBJ databases">
        <authorList>
            <person name="de Groot N.N."/>
        </authorList>
    </citation>
    <scope>NUCLEOTIDE SEQUENCE [LARGE SCALE GENOMIC DNA]</scope>
    <source>
        <strain evidence="4 5">DSM 6059</strain>
    </source>
</reference>
<dbReference type="GO" id="GO:0008080">
    <property type="term" value="F:N-acetyltransferase activity"/>
    <property type="evidence" value="ECO:0007669"/>
    <property type="project" value="TreeGrafter"/>
</dbReference>
<keyword evidence="1 4" id="KW-0808">Transferase</keyword>
<keyword evidence="2" id="KW-0012">Acyltransferase</keyword>